<feature type="transmembrane region" description="Helical" evidence="6">
    <location>
        <begin position="520"/>
        <end position="537"/>
    </location>
</feature>
<feature type="transmembrane region" description="Helical" evidence="6">
    <location>
        <begin position="482"/>
        <end position="500"/>
    </location>
</feature>
<dbReference type="RefSeq" id="WP_175591541.1">
    <property type="nucleotide sequence ID" value="NZ_JABWGN010000008.1"/>
</dbReference>
<dbReference type="GO" id="GO:0000155">
    <property type="term" value="F:phosphorelay sensor kinase activity"/>
    <property type="evidence" value="ECO:0007669"/>
    <property type="project" value="InterPro"/>
</dbReference>
<dbReference type="Pfam" id="PF07730">
    <property type="entry name" value="HisKA_3"/>
    <property type="match status" value="1"/>
</dbReference>
<dbReference type="AlphaFoldDB" id="A0A7Y6I9B9"/>
<dbReference type="Pfam" id="PF02518">
    <property type="entry name" value="HATPase_c"/>
    <property type="match status" value="1"/>
</dbReference>
<dbReference type="Proteomes" id="UP000586042">
    <property type="component" value="Unassembled WGS sequence"/>
</dbReference>
<proteinExistence type="predicted"/>
<evidence type="ECO:0000256" key="2">
    <source>
        <dbReference type="ARBA" id="ARBA00022777"/>
    </source>
</evidence>
<evidence type="ECO:0000256" key="1">
    <source>
        <dbReference type="ARBA" id="ARBA00022679"/>
    </source>
</evidence>
<feature type="transmembrane region" description="Helical" evidence="6">
    <location>
        <begin position="80"/>
        <end position="99"/>
    </location>
</feature>
<feature type="transmembrane region" description="Helical" evidence="6">
    <location>
        <begin position="144"/>
        <end position="164"/>
    </location>
</feature>
<feature type="domain" description="Histidine kinase/HSP90-like ATPase" evidence="7">
    <location>
        <begin position="687"/>
        <end position="782"/>
    </location>
</feature>
<name>A0A7Y6I9B9_9ACTN</name>
<evidence type="ECO:0000256" key="3">
    <source>
        <dbReference type="ARBA" id="ARBA00023012"/>
    </source>
</evidence>
<dbReference type="Gene3D" id="3.30.565.10">
    <property type="entry name" value="Histidine kinase-like ATPase, C-terminal domain"/>
    <property type="match status" value="1"/>
</dbReference>
<protein>
    <recommendedName>
        <fullName evidence="11">Signal transduction histidine kinase subgroup 3 dimerisation and phosphoacceptor domain-containing protein</fullName>
    </recommendedName>
</protein>
<dbReference type="SUPFAM" id="SSF55874">
    <property type="entry name" value="ATPase domain of HSP90 chaperone/DNA topoisomerase II/histidine kinase"/>
    <property type="match status" value="1"/>
</dbReference>
<dbReference type="InterPro" id="IPR011712">
    <property type="entry name" value="Sig_transdc_His_kin_sub3_dim/P"/>
</dbReference>
<keyword evidence="6" id="KW-1133">Transmembrane helix</keyword>
<reference evidence="9 10" key="1">
    <citation type="submission" date="2020-06" db="EMBL/GenBank/DDBJ databases">
        <title>Nonomuraea sp. SMC257, a novel actinomycete isolated from soil.</title>
        <authorList>
            <person name="Chanama M."/>
        </authorList>
    </citation>
    <scope>NUCLEOTIDE SEQUENCE [LARGE SCALE GENOMIC DNA]</scope>
    <source>
        <strain evidence="9 10">SMC257</strain>
    </source>
</reference>
<evidence type="ECO:0008006" key="11">
    <source>
        <dbReference type="Google" id="ProtNLM"/>
    </source>
</evidence>
<dbReference type="GO" id="GO:0046983">
    <property type="term" value="F:protein dimerization activity"/>
    <property type="evidence" value="ECO:0007669"/>
    <property type="project" value="InterPro"/>
</dbReference>
<gene>
    <name evidence="9" type="ORF">HTZ77_22045</name>
</gene>
<evidence type="ECO:0000256" key="5">
    <source>
        <dbReference type="SAM" id="MobiDB-lite"/>
    </source>
</evidence>
<keyword evidence="2" id="KW-0418">Kinase</keyword>
<accession>A0A7Y6I9B9</accession>
<sequence>MARDFMPPRRFTALLLGNIGLWCLGKIMSLLLGHVPGRPLPQGPHVGELVLGAAGLVLIGGLHGAIALRRLSPPARLCAVLAQVVLAYGMSVMLGAQWGPYTALPVASVLLVLTGRTSWLLAGGVSLGEALVKKLLGLNWEESAWVVLATTTTGLAFFAVARLAQLAQDLQRARAEAAGLEVARERLRIARGLGAALGGRLAEILVALRRSAADLDRDPLAHATRTARAALAEVRSVADDYRDRSLAAEIDAARTVLEAAGTRVTVRAAPLALPGGIDAALAAVLRRTVVAVLRRGAPEQCRIRVDGPARLRVSFSGADAAAPAGGLTGGSGGGLMSGAGGGQAGAFSDEGSGGSAGAWTDGLAEALRESAAEVGDLGGRLDVGSAVEARIPVGQESGRVRSPRPVDAAPWLAFAVLLLIEVDHLGSAALDLAYSSEYGTGSLTPTQILVAAVLLPSLALLQLRHVFPRPGGEPPKAWQVTVPLQIVLVLVGVIVVGQAVPPSYAALVGGVVLYQFRPPWSWVTAAFLVVVPVEIAWWSTPWDAQANALVFGTVFLGPVYALCALPAVVARLEEARQETTRLAVVKERLRIARDVHDLLGFQLSALVLKGELAGRLPAADPETGRARLAELAALAERALASLRSITREPAGLRLDEEAATACSMLAAAGIEARVDLAAPVPPGLDDVLAVVLREALTNVVRHARAGVCSIEASRDGDTYRLRVTNDGVRAGNGEAGDAGRRSGPARSSRDGERSGTGLANLRWRAEEAGGRLLVRSGTDEFSLSVELPAAVTVERTGAPTAA</sequence>
<dbReference type="GO" id="GO:0016020">
    <property type="term" value="C:membrane"/>
    <property type="evidence" value="ECO:0007669"/>
    <property type="project" value="InterPro"/>
</dbReference>
<dbReference type="PANTHER" id="PTHR24421">
    <property type="entry name" value="NITRATE/NITRITE SENSOR PROTEIN NARX-RELATED"/>
    <property type="match status" value="1"/>
</dbReference>
<feature type="coiled-coil region" evidence="4">
    <location>
        <begin position="163"/>
        <end position="190"/>
    </location>
</feature>
<dbReference type="Gene3D" id="1.20.5.1930">
    <property type="match status" value="1"/>
</dbReference>
<keyword evidence="3" id="KW-0902">Two-component regulatory system</keyword>
<dbReference type="InterPro" id="IPR003594">
    <property type="entry name" value="HATPase_dom"/>
</dbReference>
<evidence type="ECO:0000259" key="7">
    <source>
        <dbReference type="Pfam" id="PF02518"/>
    </source>
</evidence>
<feature type="transmembrane region" description="Helical" evidence="6">
    <location>
        <begin position="549"/>
        <end position="569"/>
    </location>
</feature>
<feature type="transmembrane region" description="Helical" evidence="6">
    <location>
        <begin position="49"/>
        <end position="68"/>
    </location>
</feature>
<keyword evidence="6" id="KW-0472">Membrane</keyword>
<keyword evidence="6" id="KW-0812">Transmembrane</keyword>
<feature type="region of interest" description="Disordered" evidence="5">
    <location>
        <begin position="724"/>
        <end position="757"/>
    </location>
</feature>
<evidence type="ECO:0000313" key="9">
    <source>
        <dbReference type="EMBL" id="NUW34095.1"/>
    </source>
</evidence>
<evidence type="ECO:0000259" key="8">
    <source>
        <dbReference type="Pfam" id="PF07730"/>
    </source>
</evidence>
<dbReference type="Gene3D" id="6.10.250.2870">
    <property type="match status" value="1"/>
</dbReference>
<organism evidence="9 10">
    <name type="scientific">Nonomuraea montanisoli</name>
    <dbReference type="NCBI Taxonomy" id="2741721"/>
    <lineage>
        <taxon>Bacteria</taxon>
        <taxon>Bacillati</taxon>
        <taxon>Actinomycetota</taxon>
        <taxon>Actinomycetes</taxon>
        <taxon>Streptosporangiales</taxon>
        <taxon>Streptosporangiaceae</taxon>
        <taxon>Nonomuraea</taxon>
    </lineage>
</organism>
<keyword evidence="1" id="KW-0808">Transferase</keyword>
<keyword evidence="4" id="KW-0175">Coiled coil</keyword>
<keyword evidence="10" id="KW-1185">Reference proteome</keyword>
<feature type="domain" description="Signal transduction histidine kinase subgroup 3 dimerisation and phosphoacceptor" evidence="8">
    <location>
        <begin position="587"/>
        <end position="646"/>
    </location>
</feature>
<dbReference type="InterPro" id="IPR036890">
    <property type="entry name" value="HATPase_C_sf"/>
</dbReference>
<dbReference type="InterPro" id="IPR050482">
    <property type="entry name" value="Sensor_HK_TwoCompSys"/>
</dbReference>
<comment type="caution">
    <text evidence="9">The sequence shown here is derived from an EMBL/GenBank/DDBJ whole genome shotgun (WGS) entry which is preliminary data.</text>
</comment>
<evidence type="ECO:0000313" key="10">
    <source>
        <dbReference type="Proteomes" id="UP000586042"/>
    </source>
</evidence>
<evidence type="ECO:0000256" key="4">
    <source>
        <dbReference type="SAM" id="Coils"/>
    </source>
</evidence>
<dbReference type="PANTHER" id="PTHR24421:SF63">
    <property type="entry name" value="SENSOR HISTIDINE KINASE DESK"/>
    <property type="match status" value="1"/>
</dbReference>
<dbReference type="EMBL" id="JABWGN010000008">
    <property type="protein sequence ID" value="NUW34095.1"/>
    <property type="molecule type" value="Genomic_DNA"/>
</dbReference>
<dbReference type="CDD" id="cd16917">
    <property type="entry name" value="HATPase_UhpB-NarQ-NarX-like"/>
    <property type="match status" value="1"/>
</dbReference>
<evidence type="ECO:0000256" key="6">
    <source>
        <dbReference type="SAM" id="Phobius"/>
    </source>
</evidence>